<sequence length="384" mass="44644">MKKAFLLLILIFSNHIIFSQIVKDIYELDSINNLLTEEVKKIIDKNVSEKETVFLGEAVHFSGTDFLAKTEFIKYLVIEHQYKDIAFESDFFALLFDHNKSNLYPLWSKSNQCEELFDFLKKNNVTIWGFDNKLHSDYSRNNFTTKLSEILNDGGIKLDNEFIRITNLIIANQFDSRKILSQKEINYVRNYIVEIQSDEAIKANKLWYQILENFKSAIKLYTVKDNISHKNGIPIRDKQMAKNLDYLVRQNVNKKFIVWLANGHMSKSNDESMEGQTMGYQFRELNPNSSYHIAVASIRLPNRNEKSIIKASKNKNSILSLLPSLDINYFVDTKTLTSENISLGNKIFDDMYIFNLKSNKINLLNHFDALVFIAKGETVTYDSD</sequence>
<dbReference type="Gene3D" id="3.40.1660.10">
    <property type="entry name" value="EreA-like (biosynthetic domain)"/>
    <property type="match status" value="2"/>
</dbReference>
<dbReference type="OrthoDB" id="9810066at2"/>
<dbReference type="AlphaFoldDB" id="A0A4Q0XH18"/>
<evidence type="ECO:0000313" key="2">
    <source>
        <dbReference type="Proteomes" id="UP000289792"/>
    </source>
</evidence>
<reference evidence="1 2" key="1">
    <citation type="submission" date="2019-01" db="EMBL/GenBank/DDBJ databases">
        <title>Genome sequence of the Antarctic species Gelidibacter gilvus ACAM 158(T).</title>
        <authorList>
            <person name="Bowman J.P."/>
        </authorList>
    </citation>
    <scope>NUCLEOTIDE SEQUENCE [LARGE SCALE GENOMIC DNA]</scope>
    <source>
        <strain evidence="1 2">IC158</strain>
    </source>
</reference>
<dbReference type="EMBL" id="SDDZ01000004">
    <property type="protein sequence ID" value="RXJ50049.1"/>
    <property type="molecule type" value="Genomic_DNA"/>
</dbReference>
<dbReference type="RefSeq" id="WP_129016944.1">
    <property type="nucleotide sequence ID" value="NZ_SDDZ01000004.1"/>
</dbReference>
<organism evidence="1 2">
    <name type="scientific">Gelidibacter gilvus</name>
    <dbReference type="NCBI Taxonomy" id="59602"/>
    <lineage>
        <taxon>Bacteria</taxon>
        <taxon>Pseudomonadati</taxon>
        <taxon>Bacteroidota</taxon>
        <taxon>Flavobacteriia</taxon>
        <taxon>Flavobacteriales</taxon>
        <taxon>Flavobacteriaceae</taxon>
        <taxon>Gelidibacter</taxon>
    </lineage>
</organism>
<dbReference type="Pfam" id="PF05139">
    <property type="entry name" value="Erythro_esteras"/>
    <property type="match status" value="1"/>
</dbReference>
<dbReference type="GO" id="GO:0046677">
    <property type="term" value="P:response to antibiotic"/>
    <property type="evidence" value="ECO:0007669"/>
    <property type="project" value="InterPro"/>
</dbReference>
<dbReference type="SUPFAM" id="SSF159501">
    <property type="entry name" value="EreA/ChaN-like"/>
    <property type="match status" value="1"/>
</dbReference>
<gene>
    <name evidence="1" type="ORF">ESZ48_08645</name>
</gene>
<dbReference type="Proteomes" id="UP000289792">
    <property type="component" value="Unassembled WGS sequence"/>
</dbReference>
<accession>A0A4Q0XH18</accession>
<evidence type="ECO:0000313" key="1">
    <source>
        <dbReference type="EMBL" id="RXJ50049.1"/>
    </source>
</evidence>
<name>A0A4Q0XH18_9FLAO</name>
<keyword evidence="2" id="KW-1185">Reference proteome</keyword>
<proteinExistence type="predicted"/>
<protein>
    <recommendedName>
        <fullName evidence="3">Erythromycin esterase family protein</fullName>
    </recommendedName>
</protein>
<evidence type="ECO:0008006" key="3">
    <source>
        <dbReference type="Google" id="ProtNLM"/>
    </source>
</evidence>
<dbReference type="InterPro" id="IPR007815">
    <property type="entry name" value="Emycin_Estase"/>
</dbReference>
<comment type="caution">
    <text evidence="1">The sequence shown here is derived from an EMBL/GenBank/DDBJ whole genome shotgun (WGS) entry which is preliminary data.</text>
</comment>